<dbReference type="AlphaFoldDB" id="A0A9P9CY99"/>
<name>A0A9P9CY99_9PLEO</name>
<feature type="region of interest" description="Disordered" evidence="1">
    <location>
        <begin position="260"/>
        <end position="290"/>
    </location>
</feature>
<organism evidence="2 3">
    <name type="scientific">Dendryphion nanum</name>
    <dbReference type="NCBI Taxonomy" id="256645"/>
    <lineage>
        <taxon>Eukaryota</taxon>
        <taxon>Fungi</taxon>
        <taxon>Dikarya</taxon>
        <taxon>Ascomycota</taxon>
        <taxon>Pezizomycotina</taxon>
        <taxon>Dothideomycetes</taxon>
        <taxon>Pleosporomycetidae</taxon>
        <taxon>Pleosporales</taxon>
        <taxon>Torulaceae</taxon>
        <taxon>Dendryphion</taxon>
    </lineage>
</organism>
<keyword evidence="3" id="KW-1185">Reference proteome</keyword>
<evidence type="ECO:0000256" key="1">
    <source>
        <dbReference type="SAM" id="MobiDB-lite"/>
    </source>
</evidence>
<gene>
    <name evidence="2" type="ORF">B0J11DRAFT_586614</name>
</gene>
<evidence type="ECO:0000313" key="2">
    <source>
        <dbReference type="EMBL" id="KAH7109273.1"/>
    </source>
</evidence>
<dbReference type="Proteomes" id="UP000700596">
    <property type="component" value="Unassembled WGS sequence"/>
</dbReference>
<comment type="caution">
    <text evidence="2">The sequence shown here is derived from an EMBL/GenBank/DDBJ whole genome shotgun (WGS) entry which is preliminary data.</text>
</comment>
<sequence>MATASRSIQRTGKGQNKHSSGNYLESSCRVGVGLSARDREITSWIDRTVVTQSNKKDARPSTPPHDNYLYQGSTFMNKTYSDDGRAHLYHKMDDGQLKFAPFRKPTMASVGCYRPSGWNSQNEHQYRNENDNTTNMWNNTVKKNRELDPNIINNSNGSERIHTRASQTIRPHKSTPTLSVRTDISAYQSFFSPGSPIDPLSSLHRSQTTRLSGRHWSLMPSPLNIRQIEEPQILGASPSVYSTLTTEAFVFHNIDPNRSPLCSSHEEGNQPSSQGDVNTNEVLPPTPNHEERNTMEYQARKPHIPRNTENLHSSARIGPYITESPTTNFPLLSYPPSPNPGTKTTPLDPSNLHVWELRQLLRVRPRIPILNMSRIQRIAIWFRISGCSVEVLTISQMMEVFDTVNMQVRKDTELRVGVIENGVRAVEERARGPKSRWRCESYAQKRLEKEKVDKIVEQTGGRVV</sequence>
<evidence type="ECO:0000313" key="3">
    <source>
        <dbReference type="Proteomes" id="UP000700596"/>
    </source>
</evidence>
<proteinExistence type="predicted"/>
<feature type="compositionally biased region" description="Polar residues" evidence="1">
    <location>
        <begin position="269"/>
        <end position="281"/>
    </location>
</feature>
<protein>
    <submittedName>
        <fullName evidence="2">Uncharacterized protein</fullName>
    </submittedName>
</protein>
<feature type="region of interest" description="Disordered" evidence="1">
    <location>
        <begin position="1"/>
        <end position="24"/>
    </location>
</feature>
<accession>A0A9P9CY99</accession>
<dbReference type="EMBL" id="JAGMWT010000033">
    <property type="protein sequence ID" value="KAH7109273.1"/>
    <property type="molecule type" value="Genomic_DNA"/>
</dbReference>
<reference evidence="2" key="1">
    <citation type="journal article" date="2021" name="Nat. Commun.">
        <title>Genetic determinants of endophytism in the Arabidopsis root mycobiome.</title>
        <authorList>
            <person name="Mesny F."/>
            <person name="Miyauchi S."/>
            <person name="Thiergart T."/>
            <person name="Pickel B."/>
            <person name="Atanasova L."/>
            <person name="Karlsson M."/>
            <person name="Huettel B."/>
            <person name="Barry K.W."/>
            <person name="Haridas S."/>
            <person name="Chen C."/>
            <person name="Bauer D."/>
            <person name="Andreopoulos W."/>
            <person name="Pangilinan J."/>
            <person name="LaButti K."/>
            <person name="Riley R."/>
            <person name="Lipzen A."/>
            <person name="Clum A."/>
            <person name="Drula E."/>
            <person name="Henrissat B."/>
            <person name="Kohler A."/>
            <person name="Grigoriev I.V."/>
            <person name="Martin F.M."/>
            <person name="Hacquard S."/>
        </authorList>
    </citation>
    <scope>NUCLEOTIDE SEQUENCE</scope>
    <source>
        <strain evidence="2">MPI-CAGE-CH-0243</strain>
    </source>
</reference>